<dbReference type="GeneID" id="13826829"/>
<dbReference type="RefSeq" id="YP_006906379.1">
    <property type="nucleotide sequence ID" value="NC_018837.1"/>
</dbReference>
<reference evidence="2 3" key="1">
    <citation type="journal article" date="2012" name="J. Virol.">
        <title>Complete Genome Sequence of Pectobacterium carotovorum subsp. carotovorum Bacteriophage My1.</title>
        <authorList>
            <person name="Lee D.H."/>
            <person name="Lee J.H."/>
            <person name="Shin H."/>
            <person name="Ji S."/>
            <person name="Roh E."/>
            <person name="Jung K."/>
            <person name="Ryu S."/>
            <person name="Choi J."/>
            <person name="Heu S."/>
        </authorList>
    </citation>
    <scope>NUCLEOTIDE SEQUENCE [LARGE SCALE GENOMIC DNA]</scope>
</reference>
<dbReference type="KEGG" id="vg:13826829"/>
<evidence type="ECO:0000313" key="3">
    <source>
        <dbReference type="Proteomes" id="UP000006280"/>
    </source>
</evidence>
<gene>
    <name evidence="2" type="ORF">My1_127</name>
</gene>
<proteinExistence type="predicted"/>
<name>J9QPY4_9CAUD</name>
<keyword evidence="3" id="KW-1185">Reference proteome</keyword>
<dbReference type="OrthoDB" id="13113at10239"/>
<sequence length="129" mass="14081">MTENKTLDLIVDQNVPFGLVLQFQEDDGTVSDLTGFTLRGSIKKELEDASTLTDFDTEITSATGGLASILLSKASVQILVDNMSDKPLSAYDIRQRMVGYYDLLLVNGTKSFRIMQGRVIISLGVTDGN</sequence>
<dbReference type="EMBL" id="JX195166">
    <property type="protein sequence ID" value="AFQ22286.1"/>
    <property type="molecule type" value="Genomic_DNA"/>
</dbReference>
<dbReference type="Proteomes" id="UP000006280">
    <property type="component" value="Segment"/>
</dbReference>
<accession>J9QPY4</accession>
<protein>
    <submittedName>
        <fullName evidence="2">Putative phage tail protein 1</fullName>
    </submittedName>
</protein>
<feature type="domain" description="LtfC/p132/Gp6 beta-sandwich" evidence="1">
    <location>
        <begin position="3"/>
        <end position="121"/>
    </location>
</feature>
<evidence type="ECO:0000313" key="2">
    <source>
        <dbReference type="EMBL" id="AFQ22286.1"/>
    </source>
</evidence>
<evidence type="ECO:0000259" key="1">
    <source>
        <dbReference type="Pfam" id="PF23926"/>
    </source>
</evidence>
<dbReference type="InterPro" id="IPR055688">
    <property type="entry name" value="LtfC/p132/Gp6_b-sand"/>
</dbReference>
<organism evidence="2 3">
    <name type="scientific">Pectobacterium phage My1</name>
    <dbReference type="NCBI Taxonomy" id="1204539"/>
    <lineage>
        <taxon>Viruses</taxon>
        <taxon>Duplodnaviria</taxon>
        <taxon>Heunggongvirae</taxon>
        <taxon>Uroviricota</taxon>
        <taxon>Caudoviricetes</taxon>
        <taxon>Demerecviridae</taxon>
        <taxon>Mccorquodalevirinae</taxon>
        <taxon>Myunavirus</taxon>
        <taxon>Myunavirus My1</taxon>
    </lineage>
</organism>
<dbReference type="Pfam" id="PF23926">
    <property type="entry name" value="LtfC"/>
    <property type="match status" value="1"/>
</dbReference>